<dbReference type="InterPro" id="IPR007939">
    <property type="entry name" value="Cu-R_B_prcur"/>
</dbReference>
<evidence type="ECO:0000313" key="2">
    <source>
        <dbReference type="Proteomes" id="UP001059934"/>
    </source>
</evidence>
<keyword evidence="2" id="KW-1185">Reference proteome</keyword>
<dbReference type="Pfam" id="PF05275">
    <property type="entry name" value="CopB"/>
    <property type="match status" value="1"/>
</dbReference>
<accession>A0ABY5TRJ2</accession>
<evidence type="ECO:0000313" key="1">
    <source>
        <dbReference type="EMBL" id="UVW36320.1"/>
    </source>
</evidence>
<dbReference type="InterPro" id="IPR036709">
    <property type="entry name" value="Autotransporte_beta_dom_sf"/>
</dbReference>
<sequence>MLSPVNSALAGGKDDPVLGKVLIDQLEVRDADGNNPLVLDGQGWIGKDLQKLWFKAEVERVDSETEEAELQALYSQAIAPFWDVQVGLRQNFQPTPSRSWAVIGLQGLAPYFFEIDTALFIGESGRTALRLEVEYELLFTQRLILTPEIEINIYGQNDADLGVGSGLSDIEAGLRLRYEVRREFAPYIGVNWNKSFGNSADFARSEGEDTDDLQWVIGVRAWF</sequence>
<dbReference type="Proteomes" id="UP001059934">
    <property type="component" value="Chromosome"/>
</dbReference>
<protein>
    <submittedName>
        <fullName evidence="1">Copper resistance protein B</fullName>
    </submittedName>
</protein>
<organism evidence="1 2">
    <name type="scientific">SAR92 clade bacterium H455</name>
    <dbReference type="NCBI Taxonomy" id="2974818"/>
    <lineage>
        <taxon>Bacteria</taxon>
        <taxon>Pseudomonadati</taxon>
        <taxon>Pseudomonadota</taxon>
        <taxon>Gammaproteobacteria</taxon>
        <taxon>Cellvibrionales</taxon>
        <taxon>Porticoccaceae</taxon>
        <taxon>SAR92 clade</taxon>
    </lineage>
</organism>
<dbReference type="SUPFAM" id="SSF103515">
    <property type="entry name" value="Autotransporter"/>
    <property type="match status" value="1"/>
</dbReference>
<gene>
    <name evidence="1" type="ORF">NYF23_03790</name>
</gene>
<dbReference type="EMBL" id="CP103416">
    <property type="protein sequence ID" value="UVW36320.1"/>
    <property type="molecule type" value="Genomic_DNA"/>
</dbReference>
<proteinExistence type="predicted"/>
<reference evidence="1" key="1">
    <citation type="submission" date="2022-08" db="EMBL/GenBank/DDBJ databases">
        <title>Catabolic pathway analysis in culturable SAR92 clade bacteria reveals their overlooked roles in DMSP degradation in coastal seas.</title>
        <authorList>
            <person name="He X."/>
            <person name="Zhang X."/>
            <person name="Zhang Y."/>
        </authorList>
    </citation>
    <scope>NUCLEOTIDE SEQUENCE</scope>
    <source>
        <strain evidence="1">H455</strain>
    </source>
</reference>
<name>A0ABY5TRJ2_9GAMM</name>